<feature type="region of interest" description="Disordered" evidence="1">
    <location>
        <begin position="554"/>
        <end position="589"/>
    </location>
</feature>
<feature type="compositionally biased region" description="Basic and acidic residues" evidence="1">
    <location>
        <begin position="558"/>
        <end position="574"/>
    </location>
</feature>
<feature type="compositionally biased region" description="Polar residues" evidence="1">
    <location>
        <begin position="578"/>
        <end position="589"/>
    </location>
</feature>
<organism evidence="2">
    <name type="scientific">Myoviridae sp. ctYA416</name>
    <dbReference type="NCBI Taxonomy" id="2825125"/>
    <lineage>
        <taxon>Viruses</taxon>
        <taxon>Duplodnaviria</taxon>
        <taxon>Heunggongvirae</taxon>
        <taxon>Uroviricota</taxon>
        <taxon>Caudoviricetes</taxon>
    </lineage>
</organism>
<name>A0A8S5UTW4_9CAUD</name>
<evidence type="ECO:0000313" key="2">
    <source>
        <dbReference type="EMBL" id="DAF97842.1"/>
    </source>
</evidence>
<accession>A0A8S5UTW4</accession>
<dbReference type="EMBL" id="BK016136">
    <property type="protein sequence ID" value="DAF97842.1"/>
    <property type="molecule type" value="Genomic_DNA"/>
</dbReference>
<sequence length="589" mass="68061">MGDKAFSFDNVFDKSLSASLISIKTDKSIVDTTKAIKEHKDVEFAATKQLYRGLLESIDSAEVKDVYDKFYNSMTTLNATSIIKYNRIIKTTLNSVVSVDRDLLFKSSECLEGLNPSDSIALPFIKYIIDYSIFDSSFKIVSNLRKIFNDRLRLGEREDVKKILDYLAQNYVEIVNRCKNEICGYDTLDEFLLGSQEEMNFARYEDIVDAFEFVDEFDENKSEVFGFLDRGQKEFNTFLREVSQAKYAVSKNNYKPAMVEEFGKIERIFTSIINEVTLYQSMVLSSISRMMVLKYNQSVAILRELCYAAGEVDVAVSESVESASKKHFMNYDRLVKGSDFHDRLIDVKLNENILECCMQEAIAIAGGVNVEQKIQAIHEGFWQKTVDFFNKTWEYIKSLFAKVESWLDKFFKSNKEYIEKYKEQIDKPTHPTINSFEFYEYEKSLGRMEMAHIPNFDKVLNAPESEINGETDVEKYVEEYKKSLLTNGRPPEANEDWKEYCQEYFRGSKDYKTYAGSEINIRTYADRVLSMEKVLDNIRKERSSLDSGFSKVISSIQHDGKKQDAEKVKEKVEAETPPASNNPINNNTK</sequence>
<protein>
    <submittedName>
        <fullName evidence="2">Uncharacterized protein</fullName>
    </submittedName>
</protein>
<evidence type="ECO:0000256" key="1">
    <source>
        <dbReference type="SAM" id="MobiDB-lite"/>
    </source>
</evidence>
<reference evidence="2" key="1">
    <citation type="journal article" date="2021" name="Proc. Natl. Acad. Sci. U.S.A.">
        <title>A Catalog of Tens of Thousands of Viruses from Human Metagenomes Reveals Hidden Associations with Chronic Diseases.</title>
        <authorList>
            <person name="Tisza M.J."/>
            <person name="Buck C.B."/>
        </authorList>
    </citation>
    <scope>NUCLEOTIDE SEQUENCE</scope>
    <source>
        <strain evidence="2">CtYA416</strain>
    </source>
</reference>
<proteinExistence type="predicted"/>